<dbReference type="EMBL" id="JANUCP010000005">
    <property type="protein sequence ID" value="MCS3920313.1"/>
    <property type="molecule type" value="Genomic_DNA"/>
</dbReference>
<proteinExistence type="predicted"/>
<keyword evidence="3" id="KW-1185">Reference proteome</keyword>
<dbReference type="Proteomes" id="UP001204798">
    <property type="component" value="Unassembled WGS sequence"/>
</dbReference>
<sequence>MGRGTETKRGVGCGTRDGKIGRARLLPSRNGSEW</sequence>
<feature type="region of interest" description="Disordered" evidence="1">
    <location>
        <begin position="1"/>
        <end position="34"/>
    </location>
</feature>
<name>A0ABT2EQR7_9BACT</name>
<gene>
    <name evidence="2" type="ORF">M2350_002742</name>
</gene>
<reference evidence="2 3" key="1">
    <citation type="submission" date="2022-08" db="EMBL/GenBank/DDBJ databases">
        <title>Bacterial and archaeal communities from various locations to study Microbial Dark Matter (Phase II).</title>
        <authorList>
            <person name="Stepanauskas R."/>
        </authorList>
    </citation>
    <scope>NUCLEOTIDE SEQUENCE [LARGE SCALE GENOMIC DNA]</scope>
    <source>
        <strain evidence="2 3">PD1</strain>
    </source>
</reference>
<evidence type="ECO:0000256" key="1">
    <source>
        <dbReference type="SAM" id="MobiDB-lite"/>
    </source>
</evidence>
<comment type="caution">
    <text evidence="2">The sequence shown here is derived from an EMBL/GenBank/DDBJ whole genome shotgun (WGS) entry which is preliminary data.</text>
</comment>
<accession>A0ABT2EQR7</accession>
<evidence type="ECO:0000313" key="3">
    <source>
        <dbReference type="Proteomes" id="UP001204798"/>
    </source>
</evidence>
<protein>
    <submittedName>
        <fullName evidence="2">Uncharacterized protein</fullName>
    </submittedName>
</protein>
<evidence type="ECO:0000313" key="2">
    <source>
        <dbReference type="EMBL" id="MCS3920313.1"/>
    </source>
</evidence>
<organism evidence="2 3">
    <name type="scientific">Candidatus Fervidibacter sacchari</name>
    <dbReference type="NCBI Taxonomy" id="1448929"/>
    <lineage>
        <taxon>Bacteria</taxon>
        <taxon>Candidatus Fervidibacterota</taxon>
        <taxon>Candidatus Fervidibacter</taxon>
    </lineage>
</organism>